<accession>X8DCP0</accession>
<sequence length="60" mass="6402">MVAEADRYSIFIPDTPIAADGSTLGEAIDEMVGALREYAADWVDHLSTARTMPATGGWST</sequence>
<protein>
    <submittedName>
        <fullName evidence="1">Uncharacterized protein</fullName>
    </submittedName>
</protein>
<name>X8DCP0_MYCXE</name>
<evidence type="ECO:0000313" key="1">
    <source>
        <dbReference type="EMBL" id="EUA65513.1"/>
    </source>
</evidence>
<reference evidence="1" key="1">
    <citation type="submission" date="2014-01" db="EMBL/GenBank/DDBJ databases">
        <authorList>
            <person name="Brown-Elliot B."/>
            <person name="Wallace R."/>
            <person name="Lenaerts A."/>
            <person name="Ordway D."/>
            <person name="DeGroote M.A."/>
            <person name="Parker T."/>
            <person name="Sizemore C."/>
            <person name="Tallon L.J."/>
            <person name="Sadzewicz L.K."/>
            <person name="Sengamalay N."/>
            <person name="Fraser C.M."/>
            <person name="Hine E."/>
            <person name="Shefchek K.A."/>
            <person name="Das S.P."/>
            <person name="Tettelin H."/>
        </authorList>
    </citation>
    <scope>NUCLEOTIDE SEQUENCE [LARGE SCALE GENOMIC DNA]</scope>
    <source>
        <strain evidence="1">4042</strain>
    </source>
</reference>
<gene>
    <name evidence="1" type="ORF">I553_10810</name>
</gene>
<dbReference type="EMBL" id="JAOB01000027">
    <property type="protein sequence ID" value="EUA65513.1"/>
    <property type="molecule type" value="Genomic_DNA"/>
</dbReference>
<dbReference type="PATRIC" id="fig|1299334.3.peg.2492"/>
<organism evidence="1">
    <name type="scientific">Mycobacterium xenopi 4042</name>
    <dbReference type="NCBI Taxonomy" id="1299334"/>
    <lineage>
        <taxon>Bacteria</taxon>
        <taxon>Bacillati</taxon>
        <taxon>Actinomycetota</taxon>
        <taxon>Actinomycetes</taxon>
        <taxon>Mycobacteriales</taxon>
        <taxon>Mycobacteriaceae</taxon>
        <taxon>Mycobacterium</taxon>
    </lineage>
</organism>
<dbReference type="Gene3D" id="3.30.160.620">
    <property type="match status" value="1"/>
</dbReference>
<dbReference type="AlphaFoldDB" id="X8DCP0"/>
<proteinExistence type="predicted"/>
<comment type="caution">
    <text evidence="1">The sequence shown here is derived from an EMBL/GenBank/DDBJ whole genome shotgun (WGS) entry which is preliminary data.</text>
</comment>